<dbReference type="InterPro" id="IPR029066">
    <property type="entry name" value="PLP-binding_barrel"/>
</dbReference>
<dbReference type="EC" id="4.1.1.19" evidence="4"/>
<keyword evidence="8" id="KW-0745">Spermidine biosynthesis</keyword>
<protein>
    <recommendedName>
        <fullName evidence="4">arginine decarboxylase</fullName>
        <ecNumber evidence="4">4.1.1.19</ecNumber>
    </recommendedName>
</protein>
<evidence type="ECO:0000256" key="3">
    <source>
        <dbReference type="ARBA" id="ARBA00008357"/>
    </source>
</evidence>
<dbReference type="AlphaFoldDB" id="A0A2H0YM43"/>
<dbReference type="PANTHER" id="PTHR43295">
    <property type="entry name" value="ARGININE DECARBOXYLASE"/>
    <property type="match status" value="1"/>
</dbReference>
<dbReference type="Gene3D" id="2.40.37.10">
    <property type="entry name" value="Lyase, Ornithine Decarboxylase, Chain A, domain 1"/>
    <property type="match status" value="1"/>
</dbReference>
<dbReference type="PANTHER" id="PTHR43295:SF9">
    <property type="entry name" value="BIOSYNTHETIC ARGININE DECARBOXYLASE"/>
    <property type="match status" value="1"/>
</dbReference>
<evidence type="ECO:0000256" key="7">
    <source>
        <dbReference type="ARBA" id="ARBA00022898"/>
    </source>
</evidence>
<dbReference type="GO" id="GO:0006527">
    <property type="term" value="P:L-arginine catabolic process"/>
    <property type="evidence" value="ECO:0007669"/>
    <property type="project" value="InterPro"/>
</dbReference>
<dbReference type="Proteomes" id="UP000230088">
    <property type="component" value="Unassembled WGS sequence"/>
</dbReference>
<evidence type="ECO:0000256" key="5">
    <source>
        <dbReference type="ARBA" id="ARBA00022793"/>
    </source>
</evidence>
<feature type="active site" description="Proton donor" evidence="10">
    <location>
        <position position="376"/>
    </location>
</feature>
<evidence type="ECO:0000313" key="13">
    <source>
        <dbReference type="Proteomes" id="UP000230088"/>
    </source>
</evidence>
<dbReference type="GO" id="GO:0008295">
    <property type="term" value="P:spermidine biosynthetic process"/>
    <property type="evidence" value="ECO:0007669"/>
    <property type="project" value="UniProtKB-KW"/>
</dbReference>
<dbReference type="InterPro" id="IPR000183">
    <property type="entry name" value="Orn/DAP/Arg_de-COase"/>
</dbReference>
<dbReference type="Pfam" id="PF02784">
    <property type="entry name" value="Orn_Arg_deC_N"/>
    <property type="match status" value="1"/>
</dbReference>
<reference evidence="13" key="1">
    <citation type="submission" date="2017-09" db="EMBL/GenBank/DDBJ databases">
        <title>Depth-based differentiation of microbial function through sediment-hosted aquifers and enrichment of novel symbionts in the deep terrestrial subsurface.</title>
        <authorList>
            <person name="Probst A.J."/>
            <person name="Ladd B."/>
            <person name="Jarett J.K."/>
            <person name="Geller-Mcgrath D.E."/>
            <person name="Sieber C.M.K."/>
            <person name="Emerson J.B."/>
            <person name="Anantharaman K."/>
            <person name="Thomas B.C."/>
            <person name="Malmstrom R."/>
            <person name="Stieglmeier M."/>
            <person name="Klingl A."/>
            <person name="Woyke T."/>
            <person name="Ryan C.M."/>
            <person name="Banfield J.F."/>
        </authorList>
    </citation>
    <scope>NUCLEOTIDE SEQUENCE [LARGE SCALE GENOMIC DNA]</scope>
</reference>
<dbReference type="GO" id="GO:0008792">
    <property type="term" value="F:arginine decarboxylase activity"/>
    <property type="evidence" value="ECO:0007669"/>
    <property type="project" value="UniProtKB-EC"/>
</dbReference>
<accession>A0A2H0YM43</accession>
<evidence type="ECO:0000256" key="4">
    <source>
        <dbReference type="ARBA" id="ARBA00012426"/>
    </source>
</evidence>
<dbReference type="PROSITE" id="PS00878">
    <property type="entry name" value="ODR_DC_2_1"/>
    <property type="match status" value="1"/>
</dbReference>
<evidence type="ECO:0000259" key="11">
    <source>
        <dbReference type="Pfam" id="PF02784"/>
    </source>
</evidence>
<keyword evidence="6" id="KW-0460">Magnesium</keyword>
<comment type="caution">
    <text evidence="12">The sequence shown here is derived from an EMBL/GenBank/DDBJ whole genome shotgun (WGS) entry which is preliminary data.</text>
</comment>
<dbReference type="PRINTS" id="PR01179">
    <property type="entry name" value="ODADCRBXLASE"/>
</dbReference>
<dbReference type="InterPro" id="IPR002985">
    <property type="entry name" value="Arg_decrbxlase"/>
</dbReference>
<evidence type="ECO:0000256" key="9">
    <source>
        <dbReference type="ARBA" id="ARBA00023239"/>
    </source>
</evidence>
<comment type="similarity">
    <text evidence="3">Belongs to the Orn/Lys/Arg decarboxylase class-II family. SpeA subfamily.</text>
</comment>
<feature type="domain" description="Orn/DAP/Arg decarboxylase 2 N-terminal" evidence="11">
    <location>
        <begin position="80"/>
        <end position="309"/>
    </location>
</feature>
<dbReference type="SUPFAM" id="SSF50621">
    <property type="entry name" value="Alanine racemase C-terminal domain-like"/>
    <property type="match status" value="1"/>
</dbReference>
<gene>
    <name evidence="12" type="ORF">COT33_01210</name>
</gene>
<dbReference type="InterPro" id="IPR009006">
    <property type="entry name" value="Ala_racemase/Decarboxylase_C"/>
</dbReference>
<name>A0A2H0YM43_9BACT</name>
<sequence>MKNYKKFWKLGVKEFNTEVFDINKSDELIIREGNYQYRVMDLIKKFGTPLEVALPFFIEKRLNDLFDIFNYYLKFYHYNGRFFYHYPMKVNQNKEFVLPIISEGGQIEVSSANELWLVKKLWEQDQFNTKIRVICNGPKTTAYLGLISDLRSRGLHVLAVIEDEEELAYFKKTPTTDLGIRTDIERKVQSRWDKKFNRFGFSPNEILNIGAIKNLKMLHYHIGSQITQVQDLVYLLKEAMQLFVKLKEKNPGLDIIDIGGGFPISYDKKKNYPVERVVKGIVRHLSKITAKAKINPPDIVAEWGRYLVAPAQITIFKIIRQKNIANAMAKKWFIIDGSFINDLSDTWALHQRWHIAPVNNMQVKKLERVWLAGLSCDSDDKYTEGGNYILLPSLNEQEPGKNQYLAVFDTGAYQDSLSSHHCLLSSPAKVIAQNGILTLVRKHESPEEIGKQFGW</sequence>
<keyword evidence="5" id="KW-0210">Decarboxylase</keyword>
<dbReference type="Gene3D" id="3.20.20.10">
    <property type="entry name" value="Alanine racemase"/>
    <property type="match status" value="1"/>
</dbReference>
<evidence type="ECO:0000256" key="6">
    <source>
        <dbReference type="ARBA" id="ARBA00022842"/>
    </source>
</evidence>
<keyword evidence="7 10" id="KW-0663">Pyridoxal phosphate</keyword>
<dbReference type="EMBL" id="PEYD01000022">
    <property type="protein sequence ID" value="PIS39571.1"/>
    <property type="molecule type" value="Genomic_DNA"/>
</dbReference>
<proteinExistence type="inferred from homology"/>
<dbReference type="InterPro" id="IPR022653">
    <property type="entry name" value="De-COase2_pyr-phos_BS"/>
</dbReference>
<evidence type="ECO:0000256" key="10">
    <source>
        <dbReference type="PIRSR" id="PIRSR600183-50"/>
    </source>
</evidence>
<feature type="modified residue" description="N6-(pyridoxal phosphate)lysine" evidence="10">
    <location>
        <position position="89"/>
    </location>
</feature>
<keyword evidence="9" id="KW-0456">Lyase</keyword>
<organism evidence="12 13">
    <name type="scientific">Candidatus Nealsonbacteria bacterium CG08_land_8_20_14_0_20_38_20</name>
    <dbReference type="NCBI Taxonomy" id="1974705"/>
    <lineage>
        <taxon>Bacteria</taxon>
        <taxon>Candidatus Nealsoniibacteriota</taxon>
    </lineage>
</organism>
<comment type="cofactor">
    <cofactor evidence="2">
        <name>Mg(2+)</name>
        <dbReference type="ChEBI" id="CHEBI:18420"/>
    </cofactor>
</comment>
<evidence type="ECO:0000313" key="12">
    <source>
        <dbReference type="EMBL" id="PIS39571.1"/>
    </source>
</evidence>
<evidence type="ECO:0000256" key="2">
    <source>
        <dbReference type="ARBA" id="ARBA00001946"/>
    </source>
</evidence>
<dbReference type="InterPro" id="IPR022644">
    <property type="entry name" value="De-COase2_N"/>
</dbReference>
<evidence type="ECO:0000256" key="8">
    <source>
        <dbReference type="ARBA" id="ARBA00023066"/>
    </source>
</evidence>
<dbReference type="SUPFAM" id="SSF51419">
    <property type="entry name" value="PLP-binding barrel"/>
    <property type="match status" value="1"/>
</dbReference>
<evidence type="ECO:0000256" key="1">
    <source>
        <dbReference type="ARBA" id="ARBA00001933"/>
    </source>
</evidence>
<comment type="cofactor">
    <cofactor evidence="1 10">
        <name>pyridoxal 5'-phosphate</name>
        <dbReference type="ChEBI" id="CHEBI:597326"/>
    </cofactor>
</comment>